<evidence type="ECO:0000313" key="3">
    <source>
        <dbReference type="EMBL" id="CAL1164847.1"/>
    </source>
</evidence>
<reference evidence="3" key="2">
    <citation type="submission" date="2024-04" db="EMBL/GenBank/DDBJ databases">
        <authorList>
            <person name="Chen Y."/>
            <person name="Shah S."/>
            <person name="Dougan E. K."/>
            <person name="Thang M."/>
            <person name="Chan C."/>
        </authorList>
    </citation>
    <scope>NUCLEOTIDE SEQUENCE [LARGE SCALE GENOMIC DNA]</scope>
</reference>
<feature type="region of interest" description="Disordered" evidence="1">
    <location>
        <begin position="949"/>
        <end position="974"/>
    </location>
</feature>
<name>A0A9P1GIB5_9DINO</name>
<protein>
    <submittedName>
        <fullName evidence="2">Uncharacterized protein</fullName>
    </submittedName>
</protein>
<feature type="compositionally biased region" description="Polar residues" evidence="1">
    <location>
        <begin position="949"/>
        <end position="958"/>
    </location>
</feature>
<keyword evidence="4" id="KW-1185">Reference proteome</keyword>
<accession>A0A9P1GIB5</accession>
<gene>
    <name evidence="2" type="ORF">C1SCF055_LOCUS36630</name>
</gene>
<dbReference type="EMBL" id="CAMXCT010005113">
    <property type="protein sequence ID" value="CAI4011472.1"/>
    <property type="molecule type" value="Genomic_DNA"/>
</dbReference>
<comment type="caution">
    <text evidence="2">The sequence shown here is derived from an EMBL/GenBank/DDBJ whole genome shotgun (WGS) entry which is preliminary data.</text>
</comment>
<sequence length="1204" mass="134897">MPPKKRARYAAPAPAATSMAEVSKVQLKLRDWLQDVHALRHCTAGNGQDADPTEVKGWPQVKPGTFRSIAQDVWSNPQRLLKRSLEMLQKAGVMAVGSTLEDLNTTCTKLHAWPPRAGEFFTTSILMWSMRDASFWRGPFSAQSEMIDVAASIALSRFREGEVVSMRMPDDIDMVATEHQQAGVLFFDDGSQKTLAGFMAWIGLIALSPEFEEEEYRAPGVATLLQSLLNIGTIYKQGFDDPVDTLISRVIKQNSDAKVQPINSFQWAVMLQTLFKNDDTVTLDDAMQRYNMHPEVQGQGGKMTGYVSGAGSLMLDVKKARAIKHWLESTGPETWNLVAGTQHDLPFNNGAFGESFAGMACMFLNSKVNGLAVLDTEWQPLAHESFISIDWSLPLTSKGQFLLFNRVLGDFQKDSALADSAMKKKYRKKEEELIRLRNMFALWGQLRDHVAATCGEKQLVDKEKKLVSTDFLDEDLDELLTRRPKSFCVSMLASERATAQAKLQQQEEEACMEVETQRVQVRQAKWQFFVKALAQDHLALKQVEAAPQKLAMLQHKKDVAWRQEQSEIGQKAVTSYMNRYLRVIKVDNGDVIKPHVMEYLNYMANLHNVQLQDCHIIGMADMNIPKTKSKENVQSICRCLAFLNDLNVKMNISLLEMPDVARHSCKRGLADEEAAVQQCLWALQQHCDDRFIVNFDVPAAQDSRFVVNFQAMAENFLLQNSELAVAGRPLDNTQVLLPRQRDLLVPESLQSDSDIRLAERATPSPEQVRAQKGPGKHVALLRSVLSTGRENLKGPVLVCNVTGYVEDVGSAVMDLKMKGEKIGNLDPSKLHYMSLSFIEDVEFGKARLECALTDYWLDKKFEMPGLAFKADAPQLTQAEMDRVPGAAIASGAVDRLKLEVCAREGARIIIKPDEDRYWKAQGGTITEEYQALKDDHEKNYEKLLANIMQRRQGSSRSHTQGEEDGADPMPIQDDRNPTEALVEFENLDKLKETETIAEQVPSEIQDVEVIRCESGKLFLLAKKDKSLTKHLQIGGFGTGGYVATTDPGPGVKWNVTSDKSLVQVDDSTLRADAASVSVMTLYKLLVALEKTKRITTHKVSYLDVKRKEESEEELDGFEVTVRSPQIFKPMKNPSGKEEKASGKNVFSRCMDSLESSPALVVCFRFRFEKIGGTLKVQKPYVVLSRAIQLTKDKPLQALFIPCHS</sequence>
<dbReference type="EMBL" id="CAMXCT030005113">
    <property type="protein sequence ID" value="CAL4798784.1"/>
    <property type="molecule type" value="Genomic_DNA"/>
</dbReference>
<reference evidence="2" key="1">
    <citation type="submission" date="2022-10" db="EMBL/GenBank/DDBJ databases">
        <authorList>
            <person name="Chen Y."/>
            <person name="Dougan E. K."/>
            <person name="Chan C."/>
            <person name="Rhodes N."/>
            <person name="Thang M."/>
        </authorList>
    </citation>
    <scope>NUCLEOTIDE SEQUENCE</scope>
</reference>
<proteinExistence type="predicted"/>
<evidence type="ECO:0000256" key="1">
    <source>
        <dbReference type="SAM" id="MobiDB-lite"/>
    </source>
</evidence>
<dbReference type="EMBL" id="CAMXCT020005113">
    <property type="protein sequence ID" value="CAL1164847.1"/>
    <property type="molecule type" value="Genomic_DNA"/>
</dbReference>
<evidence type="ECO:0000313" key="4">
    <source>
        <dbReference type="Proteomes" id="UP001152797"/>
    </source>
</evidence>
<organism evidence="2">
    <name type="scientific">Cladocopium goreaui</name>
    <dbReference type="NCBI Taxonomy" id="2562237"/>
    <lineage>
        <taxon>Eukaryota</taxon>
        <taxon>Sar</taxon>
        <taxon>Alveolata</taxon>
        <taxon>Dinophyceae</taxon>
        <taxon>Suessiales</taxon>
        <taxon>Symbiodiniaceae</taxon>
        <taxon>Cladocopium</taxon>
    </lineage>
</organism>
<dbReference type="AlphaFoldDB" id="A0A9P1GIB5"/>
<dbReference type="Proteomes" id="UP001152797">
    <property type="component" value="Unassembled WGS sequence"/>
</dbReference>
<evidence type="ECO:0000313" key="2">
    <source>
        <dbReference type="EMBL" id="CAI4011472.1"/>
    </source>
</evidence>